<dbReference type="InterPro" id="IPR002528">
    <property type="entry name" value="MATE_fam"/>
</dbReference>
<gene>
    <name evidence="7" type="ORF">SAMN02745132_01333</name>
</gene>
<dbReference type="PANTHER" id="PTHR43823:SF3">
    <property type="entry name" value="MULTIDRUG EXPORT PROTEIN MEPA"/>
    <property type="match status" value="1"/>
</dbReference>
<feature type="transmembrane region" description="Helical" evidence="6">
    <location>
        <begin position="20"/>
        <end position="40"/>
    </location>
</feature>
<dbReference type="Proteomes" id="UP000190162">
    <property type="component" value="Unassembled WGS sequence"/>
</dbReference>
<evidence type="ECO:0000313" key="8">
    <source>
        <dbReference type="Proteomes" id="UP000190162"/>
    </source>
</evidence>
<keyword evidence="4 6" id="KW-1133">Transmembrane helix</keyword>
<evidence type="ECO:0000313" key="7">
    <source>
        <dbReference type="EMBL" id="SKA50173.1"/>
    </source>
</evidence>
<keyword evidence="2" id="KW-1003">Cell membrane</keyword>
<evidence type="ECO:0000256" key="6">
    <source>
        <dbReference type="SAM" id="Phobius"/>
    </source>
</evidence>
<comment type="subcellular location">
    <subcellularLocation>
        <location evidence="1">Cell membrane</location>
        <topology evidence="1">Multi-pass membrane protein</topology>
    </subcellularLocation>
</comment>
<evidence type="ECO:0000256" key="4">
    <source>
        <dbReference type="ARBA" id="ARBA00022989"/>
    </source>
</evidence>
<dbReference type="GO" id="GO:0005886">
    <property type="term" value="C:plasma membrane"/>
    <property type="evidence" value="ECO:0007669"/>
    <property type="project" value="UniProtKB-SubCell"/>
</dbReference>
<evidence type="ECO:0000256" key="1">
    <source>
        <dbReference type="ARBA" id="ARBA00004651"/>
    </source>
</evidence>
<accession>A0A1T4UBV6</accession>
<feature type="transmembrane region" description="Helical" evidence="6">
    <location>
        <begin position="102"/>
        <end position="124"/>
    </location>
</feature>
<feature type="transmembrane region" description="Helical" evidence="6">
    <location>
        <begin position="47"/>
        <end position="65"/>
    </location>
</feature>
<keyword evidence="8" id="KW-1185">Reference proteome</keyword>
<dbReference type="PANTHER" id="PTHR43823">
    <property type="entry name" value="SPORULATION PROTEIN YKVU"/>
    <property type="match status" value="1"/>
</dbReference>
<dbReference type="GO" id="GO:0042910">
    <property type="term" value="F:xenobiotic transmembrane transporter activity"/>
    <property type="evidence" value="ECO:0007669"/>
    <property type="project" value="InterPro"/>
</dbReference>
<evidence type="ECO:0000256" key="2">
    <source>
        <dbReference type="ARBA" id="ARBA00022475"/>
    </source>
</evidence>
<evidence type="ECO:0000256" key="3">
    <source>
        <dbReference type="ARBA" id="ARBA00022692"/>
    </source>
</evidence>
<feature type="transmembrane region" description="Helical" evidence="6">
    <location>
        <begin position="144"/>
        <end position="168"/>
    </location>
</feature>
<name>A0A1T4UBV6_9GAMM</name>
<dbReference type="InterPro" id="IPR051327">
    <property type="entry name" value="MATE_MepA_subfamily"/>
</dbReference>
<proteinExistence type="predicted"/>
<reference evidence="8" key="1">
    <citation type="submission" date="2017-02" db="EMBL/GenBank/DDBJ databases">
        <authorList>
            <person name="Varghese N."/>
            <person name="Submissions S."/>
        </authorList>
    </citation>
    <scope>NUCLEOTIDE SEQUENCE [LARGE SCALE GENOMIC DNA]</scope>
    <source>
        <strain evidence="8">DSM 22720</strain>
    </source>
</reference>
<dbReference type="EMBL" id="FUXU01000011">
    <property type="protein sequence ID" value="SKA50173.1"/>
    <property type="molecule type" value="Genomic_DNA"/>
</dbReference>
<keyword evidence="5 6" id="KW-0472">Membrane</keyword>
<dbReference type="RefSeq" id="WP_078751771.1">
    <property type="nucleotide sequence ID" value="NZ_FUXU01000011.1"/>
</dbReference>
<protein>
    <submittedName>
        <fullName evidence="7">MatE protein</fullName>
    </submittedName>
</protein>
<dbReference type="OrthoDB" id="9806302at2"/>
<evidence type="ECO:0000256" key="5">
    <source>
        <dbReference type="ARBA" id="ARBA00023136"/>
    </source>
</evidence>
<sequence>MSQVSIPSANDTHPFLVTPILKLFFNILIPIVIALLLSGLHYFIDGIFISLYVGSMAMGAVSLIMPVQLLISALAAMISAGAAVLIARQLGAREKENANMTFSAASVLAFILSLACAFIGYFAMDELLHFLKVTPAFDSYAVEYAQPILIGAVLTICLTLLADCFDYLPDVAC</sequence>
<organism evidence="7 8">
    <name type="scientific">Enterovibrio nigricans DSM 22720</name>
    <dbReference type="NCBI Taxonomy" id="1121868"/>
    <lineage>
        <taxon>Bacteria</taxon>
        <taxon>Pseudomonadati</taxon>
        <taxon>Pseudomonadota</taxon>
        <taxon>Gammaproteobacteria</taxon>
        <taxon>Vibrionales</taxon>
        <taxon>Vibrionaceae</taxon>
        <taxon>Enterovibrio</taxon>
    </lineage>
</organism>
<dbReference type="AlphaFoldDB" id="A0A1T4UBV6"/>
<dbReference type="Pfam" id="PF01554">
    <property type="entry name" value="MatE"/>
    <property type="match status" value="1"/>
</dbReference>
<feature type="transmembrane region" description="Helical" evidence="6">
    <location>
        <begin position="71"/>
        <end position="90"/>
    </location>
</feature>
<dbReference type="GO" id="GO:0015297">
    <property type="term" value="F:antiporter activity"/>
    <property type="evidence" value="ECO:0007669"/>
    <property type="project" value="InterPro"/>
</dbReference>
<keyword evidence="3 6" id="KW-0812">Transmembrane</keyword>